<keyword evidence="1" id="KW-0472">Membrane</keyword>
<evidence type="ECO:0000313" key="2">
    <source>
        <dbReference type="EMBL" id="QTA93927.1"/>
    </source>
</evidence>
<sequence length="44" mass="4760">MQSGCKKQPAGALLLAVGSFVYFRFHLPGHGRKNSSLSFEHLAA</sequence>
<keyword evidence="1" id="KW-1133">Transmembrane helix</keyword>
<keyword evidence="1" id="KW-0812">Transmembrane</keyword>
<dbReference type="Proteomes" id="UP000663722">
    <property type="component" value="Chromosome"/>
</dbReference>
<organism evidence="2 3">
    <name type="scientific">Desulfonema magnum</name>
    <dbReference type="NCBI Taxonomy" id="45655"/>
    <lineage>
        <taxon>Bacteria</taxon>
        <taxon>Pseudomonadati</taxon>
        <taxon>Thermodesulfobacteriota</taxon>
        <taxon>Desulfobacteria</taxon>
        <taxon>Desulfobacterales</taxon>
        <taxon>Desulfococcaceae</taxon>
        <taxon>Desulfonema</taxon>
    </lineage>
</organism>
<proteinExistence type="predicted"/>
<dbReference type="EMBL" id="CP061800">
    <property type="protein sequence ID" value="QTA93927.1"/>
    <property type="molecule type" value="Genomic_DNA"/>
</dbReference>
<keyword evidence="3" id="KW-1185">Reference proteome</keyword>
<protein>
    <submittedName>
        <fullName evidence="2">Uncharacterized protein</fullName>
    </submittedName>
</protein>
<name>A0A975GUK6_9BACT</name>
<accession>A0A975GUK6</accession>
<gene>
    <name evidence="2" type="ORF">dnm_100350</name>
</gene>
<evidence type="ECO:0000313" key="3">
    <source>
        <dbReference type="Proteomes" id="UP000663722"/>
    </source>
</evidence>
<reference evidence="2" key="1">
    <citation type="journal article" date="2021" name="Microb. Physiol.">
        <title>Proteogenomic Insights into the Physiology of Marine, Sulfate-Reducing, Filamentous Desulfonema limicola and Desulfonema magnum.</title>
        <authorList>
            <person name="Schnaars V."/>
            <person name="Wohlbrand L."/>
            <person name="Scheve S."/>
            <person name="Hinrichs C."/>
            <person name="Reinhardt R."/>
            <person name="Rabus R."/>
        </authorList>
    </citation>
    <scope>NUCLEOTIDE SEQUENCE</scope>
    <source>
        <strain evidence="2">4be13</strain>
    </source>
</reference>
<dbReference type="KEGG" id="dmm:dnm_100350"/>
<feature type="transmembrane region" description="Helical" evidence="1">
    <location>
        <begin position="12"/>
        <end position="29"/>
    </location>
</feature>
<dbReference type="AlphaFoldDB" id="A0A975GUK6"/>
<evidence type="ECO:0000256" key="1">
    <source>
        <dbReference type="SAM" id="Phobius"/>
    </source>
</evidence>